<feature type="disulfide bond" evidence="5">
    <location>
        <begin position="315"/>
        <end position="325"/>
    </location>
</feature>
<evidence type="ECO:0000313" key="7">
    <source>
        <dbReference type="Ensembl" id="ENSPNAP00000021750.2"/>
    </source>
</evidence>
<feature type="domain" description="SRCR" evidence="6">
    <location>
        <begin position="249"/>
        <end position="347"/>
    </location>
</feature>
<name>A0A3B4DE32_PYGNA</name>
<keyword evidence="1" id="KW-0732">Signal</keyword>
<dbReference type="Gene3D" id="3.10.250.10">
    <property type="entry name" value="SRCR-like domain"/>
    <property type="match status" value="3"/>
</dbReference>
<protein>
    <recommendedName>
        <fullName evidence="6">SRCR domain-containing protein</fullName>
    </recommendedName>
</protein>
<evidence type="ECO:0000256" key="2">
    <source>
        <dbReference type="ARBA" id="ARBA00022737"/>
    </source>
</evidence>
<keyword evidence="4" id="KW-0325">Glycoprotein</keyword>
<feature type="domain" description="SRCR" evidence="6">
    <location>
        <begin position="143"/>
        <end position="243"/>
    </location>
</feature>
<dbReference type="PROSITE" id="PS00420">
    <property type="entry name" value="SRCR_1"/>
    <property type="match status" value="1"/>
</dbReference>
<dbReference type="PANTHER" id="PTHR19331">
    <property type="entry name" value="SCAVENGER RECEPTOR DOMAIN-CONTAINING"/>
    <property type="match status" value="1"/>
</dbReference>
<dbReference type="FunFam" id="3.10.250.10:FF:000009">
    <property type="entry name" value="WC1"/>
    <property type="match status" value="1"/>
</dbReference>
<feature type="disulfide bond" evidence="5">
    <location>
        <begin position="10"/>
        <end position="71"/>
    </location>
</feature>
<evidence type="ECO:0000256" key="5">
    <source>
        <dbReference type="PROSITE-ProRule" id="PRU00196"/>
    </source>
</evidence>
<reference evidence="7" key="2">
    <citation type="submission" date="2025-08" db="UniProtKB">
        <authorList>
            <consortium name="Ensembl"/>
        </authorList>
    </citation>
    <scope>IDENTIFICATION</scope>
</reference>
<evidence type="ECO:0000256" key="4">
    <source>
        <dbReference type="ARBA" id="ARBA00023180"/>
    </source>
</evidence>
<dbReference type="PANTHER" id="PTHR19331:SF468">
    <property type="entry name" value="SCAVENGER RECEPTOR CYSTEINE-RICH TYPE 1 PROTEIN M160"/>
    <property type="match status" value="1"/>
</dbReference>
<reference evidence="7 8" key="1">
    <citation type="submission" date="2020-10" db="EMBL/GenBank/DDBJ databases">
        <title>Pygocentrus nattereri (red-bellied piranha) genome, fPygNat1, primary haplotype.</title>
        <authorList>
            <person name="Myers G."/>
            <person name="Meyer A."/>
            <person name="Karagic N."/>
            <person name="Pippel M."/>
            <person name="Winkler S."/>
            <person name="Tracey A."/>
            <person name="Wood J."/>
            <person name="Formenti G."/>
            <person name="Howe K."/>
            <person name="Fedrigo O."/>
            <person name="Jarvis E.D."/>
        </authorList>
    </citation>
    <scope>NUCLEOTIDE SEQUENCE [LARGE SCALE GENOMIC DNA]</scope>
</reference>
<reference evidence="7" key="3">
    <citation type="submission" date="2025-09" db="UniProtKB">
        <authorList>
            <consortium name="Ensembl"/>
        </authorList>
    </citation>
    <scope>IDENTIFICATION</scope>
</reference>
<feature type="domain" description="SRCR" evidence="6">
    <location>
        <begin position="1"/>
        <end position="72"/>
    </location>
</feature>
<sequence>MDEETSTLICQELNCGRSGSESFAKARVESAPNWLDNLKCRGHDSTLWQCPSSPWRQNNCDKNNEVAKITCSGERNDRVLRSHLTCSSSPHHRQCSSKNCKLLHRVKNCNLKLCCFGFCKEYFLFVFLCLLMCDVCDVDHLPLRLRGGNGTCSGRLEVYHNSDWGSVCDDLWDIRDAQVICRQLGCGPALSADGSAVFGAGEGSIWLNRVKCRGNEIHLWDCPHSLKEHTDCSHRRHAGVTCAGQRISVRLVDGGSRCEGRVEVYRNDQWGTVCRDDWDMTDAAVVCRELDCGEAQNIPQFGPGSGPILMGYVRCRGSESTLNSCNFPSWYGYYCTSHDLDAGVTCSGSILNSNKLCHYWSPDTLRTALNHLLWSVLTILFIKLYD</sequence>
<evidence type="ECO:0000259" key="6">
    <source>
        <dbReference type="PROSITE" id="PS50287"/>
    </source>
</evidence>
<comment type="caution">
    <text evidence="5">Lacks conserved residue(s) required for the propagation of feature annotation.</text>
</comment>
<evidence type="ECO:0000313" key="8">
    <source>
        <dbReference type="Proteomes" id="UP001501920"/>
    </source>
</evidence>
<dbReference type="AlphaFoldDB" id="A0A3B4DE32"/>
<dbReference type="InterPro" id="IPR036772">
    <property type="entry name" value="SRCR-like_dom_sf"/>
</dbReference>
<dbReference type="Pfam" id="PF00530">
    <property type="entry name" value="SRCR"/>
    <property type="match status" value="3"/>
</dbReference>
<proteinExistence type="predicted"/>
<keyword evidence="2" id="KW-0677">Repeat</keyword>
<organism evidence="7 8">
    <name type="scientific">Pygocentrus nattereri</name>
    <name type="common">Red-bellied piranha</name>
    <dbReference type="NCBI Taxonomy" id="42514"/>
    <lineage>
        <taxon>Eukaryota</taxon>
        <taxon>Metazoa</taxon>
        <taxon>Chordata</taxon>
        <taxon>Craniata</taxon>
        <taxon>Vertebrata</taxon>
        <taxon>Euteleostomi</taxon>
        <taxon>Actinopterygii</taxon>
        <taxon>Neopterygii</taxon>
        <taxon>Teleostei</taxon>
        <taxon>Ostariophysi</taxon>
        <taxon>Characiformes</taxon>
        <taxon>Characoidei</taxon>
        <taxon>Pygocentrus</taxon>
    </lineage>
</organism>
<dbReference type="Proteomes" id="UP001501920">
    <property type="component" value="Chromosome 1"/>
</dbReference>
<keyword evidence="8" id="KW-1185">Reference proteome</keyword>
<evidence type="ECO:0000256" key="1">
    <source>
        <dbReference type="ARBA" id="ARBA00022729"/>
    </source>
</evidence>
<dbReference type="GO" id="GO:0016020">
    <property type="term" value="C:membrane"/>
    <property type="evidence" value="ECO:0007669"/>
    <property type="project" value="InterPro"/>
</dbReference>
<accession>A0A3B4DE32</accession>
<keyword evidence="3 5" id="KW-1015">Disulfide bond</keyword>
<feature type="disulfide bond" evidence="5">
    <location>
        <begin position="168"/>
        <end position="232"/>
    </location>
</feature>
<dbReference type="Ensembl" id="ENSPNAT00000040750.2">
    <property type="protein sequence ID" value="ENSPNAP00000021750.2"/>
    <property type="gene ID" value="ENSPNAG00000028906.2"/>
</dbReference>
<dbReference type="SUPFAM" id="SSF56487">
    <property type="entry name" value="SRCR-like"/>
    <property type="match status" value="3"/>
</dbReference>
<feature type="disulfide bond" evidence="5">
    <location>
        <begin position="181"/>
        <end position="242"/>
    </location>
</feature>
<dbReference type="FunFam" id="3.10.250.10:FF:000006">
    <property type="entry name" value="neurotrypsin isoform X2"/>
    <property type="match status" value="1"/>
</dbReference>
<evidence type="ECO:0000256" key="3">
    <source>
        <dbReference type="ARBA" id="ARBA00023157"/>
    </source>
</evidence>
<feature type="disulfide bond" evidence="5">
    <location>
        <begin position="212"/>
        <end position="222"/>
    </location>
</feature>
<dbReference type="PRINTS" id="PR00258">
    <property type="entry name" value="SPERACTRCPTR"/>
</dbReference>
<dbReference type="InterPro" id="IPR001190">
    <property type="entry name" value="SRCR"/>
</dbReference>
<feature type="disulfide bond" evidence="5">
    <location>
        <begin position="40"/>
        <end position="50"/>
    </location>
</feature>
<dbReference type="SMART" id="SM00202">
    <property type="entry name" value="SR"/>
    <property type="match status" value="3"/>
</dbReference>
<dbReference type="GeneTree" id="ENSGT00950000183145"/>
<dbReference type="PROSITE" id="PS50287">
    <property type="entry name" value="SRCR_2"/>
    <property type="match status" value="3"/>
</dbReference>